<dbReference type="Gene3D" id="3.40.50.720">
    <property type="entry name" value="NAD(P)-binding Rossmann-like Domain"/>
    <property type="match status" value="1"/>
</dbReference>
<name>A0A2T3ZU05_TRIHA</name>
<dbReference type="SUPFAM" id="SSF51735">
    <property type="entry name" value="NAD(P)-binding Rossmann-fold domains"/>
    <property type="match status" value="1"/>
</dbReference>
<comment type="similarity">
    <text evidence="2">Belongs to the NAD(P)-dependent epimerase/dehydratase family. Dihydroflavonol-4-reductase subfamily.</text>
</comment>
<keyword evidence="5" id="KW-1185">Reference proteome</keyword>
<gene>
    <name evidence="4" type="ORF">M431DRAFT_100220</name>
</gene>
<organism evidence="4 5">
    <name type="scientific">Trichoderma harzianum CBS 226.95</name>
    <dbReference type="NCBI Taxonomy" id="983964"/>
    <lineage>
        <taxon>Eukaryota</taxon>
        <taxon>Fungi</taxon>
        <taxon>Dikarya</taxon>
        <taxon>Ascomycota</taxon>
        <taxon>Pezizomycotina</taxon>
        <taxon>Sordariomycetes</taxon>
        <taxon>Hypocreomycetidae</taxon>
        <taxon>Hypocreales</taxon>
        <taxon>Hypocreaceae</taxon>
        <taxon>Trichoderma</taxon>
    </lineage>
</organism>
<protein>
    <recommendedName>
        <fullName evidence="3">NAD-dependent epimerase/dehydratase domain-containing protein</fullName>
    </recommendedName>
</protein>
<reference evidence="4 5" key="1">
    <citation type="submission" date="2016-07" db="EMBL/GenBank/DDBJ databases">
        <title>Multiple horizontal gene transfer events from other fungi enriched the ability of initially mycotrophic Trichoderma (Ascomycota) to feed on dead plant biomass.</title>
        <authorList>
            <consortium name="DOE Joint Genome Institute"/>
            <person name="Aerts A."/>
            <person name="Atanasova L."/>
            <person name="Chenthamara K."/>
            <person name="Zhang J."/>
            <person name="Grujic M."/>
            <person name="Henrissat B."/>
            <person name="Kuo A."/>
            <person name="Salamov A."/>
            <person name="Lipzen A."/>
            <person name="Labutti K."/>
            <person name="Barry K."/>
            <person name="Miao Y."/>
            <person name="Rahimi M.J."/>
            <person name="Shen Q."/>
            <person name="Grigoriev I.V."/>
            <person name="Kubicek C.P."/>
            <person name="Druzhinina I.S."/>
        </authorList>
    </citation>
    <scope>NUCLEOTIDE SEQUENCE [LARGE SCALE GENOMIC DNA]</scope>
    <source>
        <strain evidence="4 5">CBS 226.95</strain>
    </source>
</reference>
<dbReference type="GeneID" id="36619738"/>
<keyword evidence="1" id="KW-0560">Oxidoreductase</keyword>
<dbReference type="InterPro" id="IPR050425">
    <property type="entry name" value="NAD(P)_dehydrat-like"/>
</dbReference>
<feature type="non-terminal residue" evidence="4">
    <location>
        <position position="1"/>
    </location>
</feature>
<accession>A0A2T3ZU05</accession>
<dbReference type="InterPro" id="IPR036291">
    <property type="entry name" value="NAD(P)-bd_dom_sf"/>
</dbReference>
<evidence type="ECO:0000313" key="4">
    <source>
        <dbReference type="EMBL" id="PTB48290.1"/>
    </source>
</evidence>
<evidence type="ECO:0000256" key="2">
    <source>
        <dbReference type="ARBA" id="ARBA00023445"/>
    </source>
</evidence>
<feature type="domain" description="NAD-dependent epimerase/dehydratase" evidence="3">
    <location>
        <begin position="14"/>
        <end position="126"/>
    </location>
</feature>
<sequence>IPSPAIPFDSVVVVIRANGFVGTETCQKLLKAGYRVRRTVWDVQYHRAWMHALFDRKWPGKFELVRVTDFDADGAFDEAPGAAGVMYVSTPSMFNPDPDKAIDPIVKGTINTLEAASRAGLTKDTFNHKAISKARSGLPTDASERALTMYSASRTTVELAFWHWLKTNNPPFVANCVIPDGIFGHVLDVRYVNIGFTLSLAILKRVLVGSCLISPSYASRADPSVALALTYLVAAAITA</sequence>
<dbReference type="EMBL" id="KZ679700">
    <property type="protein sequence ID" value="PTB48290.1"/>
    <property type="molecule type" value="Genomic_DNA"/>
</dbReference>
<dbReference type="STRING" id="983964.A0A2T3ZU05"/>
<dbReference type="Pfam" id="PF01370">
    <property type="entry name" value="Epimerase"/>
    <property type="match status" value="1"/>
</dbReference>
<dbReference type="RefSeq" id="XP_024767967.1">
    <property type="nucleotide sequence ID" value="XM_024911179.1"/>
</dbReference>
<dbReference type="GO" id="GO:0016616">
    <property type="term" value="F:oxidoreductase activity, acting on the CH-OH group of donors, NAD or NADP as acceptor"/>
    <property type="evidence" value="ECO:0007669"/>
    <property type="project" value="TreeGrafter"/>
</dbReference>
<dbReference type="AlphaFoldDB" id="A0A2T3ZU05"/>
<evidence type="ECO:0000313" key="5">
    <source>
        <dbReference type="Proteomes" id="UP000241690"/>
    </source>
</evidence>
<dbReference type="PANTHER" id="PTHR10366">
    <property type="entry name" value="NAD DEPENDENT EPIMERASE/DEHYDRATASE"/>
    <property type="match status" value="1"/>
</dbReference>
<evidence type="ECO:0000259" key="3">
    <source>
        <dbReference type="Pfam" id="PF01370"/>
    </source>
</evidence>
<dbReference type="PANTHER" id="PTHR10366:SF562">
    <property type="entry name" value="ALDEHYDE REDUCTASE II (AFU_ORTHOLOGUE AFUA_1G11360)"/>
    <property type="match status" value="1"/>
</dbReference>
<proteinExistence type="inferred from homology"/>
<evidence type="ECO:0000256" key="1">
    <source>
        <dbReference type="ARBA" id="ARBA00023002"/>
    </source>
</evidence>
<dbReference type="InterPro" id="IPR001509">
    <property type="entry name" value="Epimerase_deHydtase"/>
</dbReference>
<dbReference type="Proteomes" id="UP000241690">
    <property type="component" value="Unassembled WGS sequence"/>
</dbReference>